<feature type="domain" description="MrpA C-terminal/MbhD" evidence="14">
    <location>
        <begin position="599"/>
        <end position="661"/>
    </location>
</feature>
<dbReference type="Pfam" id="PF20501">
    <property type="entry name" value="MbhE"/>
    <property type="match status" value="1"/>
</dbReference>
<accession>A0A1R4J0H2</accession>
<evidence type="ECO:0000259" key="12">
    <source>
        <dbReference type="Pfam" id="PF00662"/>
    </source>
</evidence>
<dbReference type="NCBIfam" id="NF009284">
    <property type="entry name" value="PRK12644.1"/>
    <property type="match status" value="1"/>
</dbReference>
<proteinExistence type="predicted"/>
<dbReference type="InterPro" id="IPR007182">
    <property type="entry name" value="MnhB"/>
</dbReference>
<feature type="transmembrane region" description="Helical" evidence="10">
    <location>
        <begin position="860"/>
        <end position="883"/>
    </location>
</feature>
<evidence type="ECO:0000256" key="1">
    <source>
        <dbReference type="ARBA" id="ARBA00004651"/>
    </source>
</evidence>
<organism evidence="16 17">
    <name type="scientific">Luteococcus japonicus LSP_Lj1</name>
    <dbReference type="NCBI Taxonomy" id="1255658"/>
    <lineage>
        <taxon>Bacteria</taxon>
        <taxon>Bacillati</taxon>
        <taxon>Actinomycetota</taxon>
        <taxon>Actinomycetes</taxon>
        <taxon>Propionibacteriales</taxon>
        <taxon>Propionibacteriaceae</taxon>
        <taxon>Luteococcus</taxon>
    </lineage>
</organism>
<dbReference type="AlphaFoldDB" id="A0A1R4J0H2"/>
<keyword evidence="6 10" id="KW-1133">Transmembrane helix</keyword>
<dbReference type="Proteomes" id="UP000188342">
    <property type="component" value="Unassembled WGS sequence"/>
</dbReference>
<feature type="transmembrane region" description="Helical" evidence="10">
    <location>
        <begin position="800"/>
        <end position="822"/>
    </location>
</feature>
<keyword evidence="17" id="KW-1185">Reference proteome</keyword>
<feature type="transmembrane region" description="Helical" evidence="10">
    <location>
        <begin position="404"/>
        <end position="425"/>
    </location>
</feature>
<dbReference type="PANTHER" id="PTHR43373:SF1">
    <property type="entry name" value="NA(+)_H(+) ANTIPORTER SUBUNIT A"/>
    <property type="match status" value="1"/>
</dbReference>
<evidence type="ECO:0000256" key="2">
    <source>
        <dbReference type="ARBA" id="ARBA00022448"/>
    </source>
</evidence>
<keyword evidence="4" id="KW-1003">Cell membrane</keyword>
<dbReference type="InterPro" id="IPR025383">
    <property type="entry name" value="MrpA_C/MbhD"/>
</dbReference>
<dbReference type="RefSeq" id="WP_094764049.1">
    <property type="nucleotide sequence ID" value="NZ_FUKQ01000018.1"/>
</dbReference>
<dbReference type="GO" id="GO:0015297">
    <property type="term" value="F:antiporter activity"/>
    <property type="evidence" value="ECO:0007669"/>
    <property type="project" value="UniProtKB-KW"/>
</dbReference>
<feature type="transmembrane region" description="Helical" evidence="10">
    <location>
        <begin position="903"/>
        <end position="924"/>
    </location>
</feature>
<evidence type="ECO:0000256" key="10">
    <source>
        <dbReference type="SAM" id="Phobius"/>
    </source>
</evidence>
<keyword evidence="7" id="KW-0406">Ion transport</keyword>
<dbReference type="STRING" id="1255658.FM114_04830"/>
<feature type="transmembrane region" description="Helical" evidence="10">
    <location>
        <begin position="616"/>
        <end position="633"/>
    </location>
</feature>
<feature type="transmembrane region" description="Helical" evidence="10">
    <location>
        <begin position="678"/>
        <end position="698"/>
    </location>
</feature>
<keyword evidence="8 10" id="KW-0472">Membrane</keyword>
<evidence type="ECO:0000259" key="14">
    <source>
        <dbReference type="Pfam" id="PF13244"/>
    </source>
</evidence>
<dbReference type="InterPro" id="IPR046806">
    <property type="entry name" value="MrpA_C/MbhE"/>
</dbReference>
<feature type="transmembrane region" description="Helical" evidence="10">
    <location>
        <begin position="639"/>
        <end position="658"/>
    </location>
</feature>
<keyword evidence="3" id="KW-0050">Antiport</keyword>
<feature type="transmembrane region" description="Helical" evidence="10">
    <location>
        <begin position="293"/>
        <end position="311"/>
    </location>
</feature>
<dbReference type="InterPro" id="IPR001750">
    <property type="entry name" value="ND/Mrp_TM"/>
</dbReference>
<name>A0A1R4J0H2_9ACTN</name>
<dbReference type="Pfam" id="PF00361">
    <property type="entry name" value="Proton_antipo_M"/>
    <property type="match status" value="1"/>
</dbReference>
<dbReference type="InterPro" id="IPR001516">
    <property type="entry name" value="Proton_antipo_N"/>
</dbReference>
<evidence type="ECO:0000256" key="7">
    <source>
        <dbReference type="ARBA" id="ARBA00023065"/>
    </source>
</evidence>
<keyword evidence="5 9" id="KW-0812">Transmembrane</keyword>
<evidence type="ECO:0000313" key="16">
    <source>
        <dbReference type="EMBL" id="SJN25651.1"/>
    </source>
</evidence>
<protein>
    <submittedName>
        <fullName evidence="16">Na(+) H(+) antiporter subunit A Na(+) H(+) antiporter subunit B</fullName>
    </submittedName>
</protein>
<evidence type="ECO:0000259" key="13">
    <source>
        <dbReference type="Pfam" id="PF04039"/>
    </source>
</evidence>
<keyword evidence="2" id="KW-0813">Transport</keyword>
<dbReference type="PRINTS" id="PR01434">
    <property type="entry name" value="NADHDHGNASE5"/>
</dbReference>
<feature type="transmembrane region" description="Helical" evidence="10">
    <location>
        <begin position="269"/>
        <end position="286"/>
    </location>
</feature>
<comment type="subcellular location">
    <subcellularLocation>
        <location evidence="1">Cell membrane</location>
        <topology evidence="1">Multi-pass membrane protein</topology>
    </subcellularLocation>
    <subcellularLocation>
        <location evidence="9">Membrane</location>
        <topology evidence="9">Multi-pass membrane protein</topology>
    </subcellularLocation>
</comment>
<feature type="transmembrane region" description="Helical" evidence="10">
    <location>
        <begin position="828"/>
        <end position="848"/>
    </location>
</feature>
<feature type="transmembrane region" description="Helical" evidence="10">
    <location>
        <begin position="734"/>
        <end position="753"/>
    </location>
</feature>
<dbReference type="PANTHER" id="PTHR43373">
    <property type="entry name" value="NA(+)/H(+) ANTIPORTER SUBUNIT"/>
    <property type="match status" value="1"/>
</dbReference>
<dbReference type="GO" id="GO:0006811">
    <property type="term" value="P:monoatomic ion transport"/>
    <property type="evidence" value="ECO:0007669"/>
    <property type="project" value="UniProtKB-KW"/>
</dbReference>
<feature type="domain" description="NADH-Ubiquinone oxidoreductase (complex I) chain 5 N-terminal" evidence="12">
    <location>
        <begin position="62"/>
        <end position="99"/>
    </location>
</feature>
<feature type="transmembrane region" description="Helical" evidence="10">
    <location>
        <begin position="202"/>
        <end position="226"/>
    </location>
</feature>
<evidence type="ECO:0000259" key="11">
    <source>
        <dbReference type="Pfam" id="PF00361"/>
    </source>
</evidence>
<feature type="transmembrane region" description="Helical" evidence="10">
    <location>
        <begin position="105"/>
        <end position="123"/>
    </location>
</feature>
<evidence type="ECO:0000256" key="9">
    <source>
        <dbReference type="RuleBase" id="RU000320"/>
    </source>
</evidence>
<dbReference type="Pfam" id="PF00662">
    <property type="entry name" value="Proton_antipo_N"/>
    <property type="match status" value="1"/>
</dbReference>
<evidence type="ECO:0000259" key="15">
    <source>
        <dbReference type="Pfam" id="PF20501"/>
    </source>
</evidence>
<dbReference type="Gene3D" id="1.20.120.1200">
    <property type="entry name" value="NADH-ubiquinone/plastoquinone oxidoreductase chain 6, subunit NuoJ"/>
    <property type="match status" value="1"/>
</dbReference>
<dbReference type="EMBL" id="FUKQ01000018">
    <property type="protein sequence ID" value="SJN25651.1"/>
    <property type="molecule type" value="Genomic_DNA"/>
</dbReference>
<feature type="transmembrane region" description="Helical" evidence="10">
    <location>
        <begin position="496"/>
        <end position="513"/>
    </location>
</feature>
<reference evidence="16 17" key="1">
    <citation type="submission" date="2017-02" db="EMBL/GenBank/DDBJ databases">
        <authorList>
            <person name="Peterson S.W."/>
        </authorList>
    </citation>
    <scope>NUCLEOTIDE SEQUENCE [LARGE SCALE GENOMIC DNA]</scope>
    <source>
        <strain evidence="16 17">LSP_Lj1</strain>
    </source>
</reference>
<dbReference type="GO" id="GO:0005886">
    <property type="term" value="C:plasma membrane"/>
    <property type="evidence" value="ECO:0007669"/>
    <property type="project" value="UniProtKB-SubCell"/>
</dbReference>
<feature type="transmembrane region" description="Helical" evidence="10">
    <location>
        <begin position="551"/>
        <end position="572"/>
    </location>
</feature>
<evidence type="ECO:0000256" key="3">
    <source>
        <dbReference type="ARBA" id="ARBA00022449"/>
    </source>
</evidence>
<evidence type="ECO:0000313" key="17">
    <source>
        <dbReference type="Proteomes" id="UP000188342"/>
    </source>
</evidence>
<evidence type="ECO:0000256" key="5">
    <source>
        <dbReference type="ARBA" id="ARBA00022692"/>
    </source>
</evidence>
<evidence type="ECO:0000256" key="8">
    <source>
        <dbReference type="ARBA" id="ARBA00023136"/>
    </source>
</evidence>
<feature type="transmembrane region" description="Helical" evidence="10">
    <location>
        <begin position="592"/>
        <end position="609"/>
    </location>
</feature>
<feature type="domain" description="Na+/H+ antiporter MnhB subunit-related protein" evidence="13">
    <location>
        <begin position="801"/>
        <end position="924"/>
    </location>
</feature>
<feature type="transmembrane region" description="Helical" evidence="10">
    <location>
        <begin position="445"/>
        <end position="464"/>
    </location>
</feature>
<evidence type="ECO:0000256" key="6">
    <source>
        <dbReference type="ARBA" id="ARBA00022989"/>
    </source>
</evidence>
<feature type="transmembrane region" description="Helical" evidence="10">
    <location>
        <begin position="363"/>
        <end position="384"/>
    </location>
</feature>
<feature type="transmembrane region" description="Helical" evidence="10">
    <location>
        <begin position="158"/>
        <end position="182"/>
    </location>
</feature>
<dbReference type="InterPro" id="IPR050616">
    <property type="entry name" value="CPA3_Na-H_Antiporter_A"/>
</dbReference>
<dbReference type="Pfam" id="PF13244">
    <property type="entry name" value="MbhD"/>
    <property type="match status" value="1"/>
</dbReference>
<feature type="transmembrane region" description="Helical" evidence="10">
    <location>
        <begin position="75"/>
        <end position="98"/>
    </location>
</feature>
<evidence type="ECO:0000256" key="4">
    <source>
        <dbReference type="ARBA" id="ARBA00022475"/>
    </source>
</evidence>
<dbReference type="InterPro" id="IPR042106">
    <property type="entry name" value="Nuo/plastoQ_OxRdtase_6_NuoJ"/>
</dbReference>
<gene>
    <name evidence="16" type="ORF">FM114_04830</name>
</gene>
<feature type="transmembrane region" description="Helical" evidence="10">
    <location>
        <begin position="317"/>
        <end position="342"/>
    </location>
</feature>
<feature type="domain" description="NADH:quinone oxidoreductase/Mrp antiporter transmembrane" evidence="11">
    <location>
        <begin position="125"/>
        <end position="416"/>
    </location>
</feature>
<dbReference type="Pfam" id="PF04039">
    <property type="entry name" value="MnhB"/>
    <property type="match status" value="1"/>
</dbReference>
<sequence>MLTVLALHLLATVSAPFLVRLLGRRAFWLLALPSLATAGFAASQLDAVRAGDHPQWSHPWVPSIDLTLGLRMDSLSLLMCLVVGGIGTLVLAYCTAYFDDGEADLGRLAAHLTAFAGAMTGLVLADDLLLLYLFWEATTVLSYLLVGHNPRSEDARNAATQALVVTTAGGLAMLGGLLMLSTSAGTSSLTALLADPPTGPTVAAGIVLVLAGAITKSAQVPFHFWLPGAMAAPTPVSAYLHAAAMVKAGIYLVARLAPGFAEHTVWRPTVLVLGGLTMLVGGYRALRQVDLKLILAYGTVSQLGFLIVLVGTGTHDAALAGLTLLVAHAVFKAGLFLSVGTIDHATGTRDVRRLSGLARQMPVLVVATVLCAASMAGLPPMLGFVGKEAVYETYLHAPEDWGPWVLAILVLGSVLTVGYSGRLLWGAWATKRDVDTIDVHQPSPVATAIPLLLGLASLAAAPFSSHLEGLVTGYREGFTPGEHPIHLGLWHGLGPALYLSIATLATGALLVALRRPVARVQGALPHPPAAVSAYRLVMRGLDRGSLEVTGFLQRGSLPLSLGLVLAVFIGMMAKGLVRTGLPRDLRLWDHPAQVPVALVAVVAAIAAVRSRRRLRAVVLVSVTGYACSLAFLLHGAPDLALTQVLAETVSIVIFVLVLRRLAGRFNEDPSRTERGVRILLGTLSGALVTVVCLVAGAARTADPSAVGWPKGATSFGGGGNIVNVALVDIRAWDTMGEISVVLVAATGIASLVFRKQERVDEHRQRLVDARAHRGVGSGATNVGSSWLATGHSFGDERGSLIFAVITRIIFHTVLLWSLYLLFTGHNAPGGGFAAGIVAGLALVIRYLAGGGDELRAALPVMPGALLGTGLFLSAGFGLVSMLAGGDVLQSWIFDLHLPLLGDLHLVTSVFFDIGVYLVVIGLVLDILRSLGSGIDDQIVEARREAEEVGA</sequence>
<feature type="domain" description="MrpA C-terminal/MbhE" evidence="15">
    <location>
        <begin position="710"/>
        <end position="754"/>
    </location>
</feature>
<dbReference type="OrthoDB" id="9811798at2"/>